<dbReference type="GO" id="GO:0006434">
    <property type="term" value="P:seryl-tRNA aminoacylation"/>
    <property type="evidence" value="ECO:0007669"/>
    <property type="project" value="InterPro"/>
</dbReference>
<evidence type="ECO:0000256" key="10">
    <source>
        <dbReference type="PIRSR" id="PIRSR001529-2"/>
    </source>
</evidence>
<comment type="caution">
    <text evidence="14">The sequence shown here is derived from an EMBL/GenBank/DDBJ whole genome shotgun (WGS) entry which is preliminary data.</text>
</comment>
<feature type="domain" description="Aminoacyl-transfer RNA synthetases class-II family profile" evidence="13">
    <location>
        <begin position="197"/>
        <end position="443"/>
    </location>
</feature>
<evidence type="ECO:0000313" key="14">
    <source>
        <dbReference type="EMBL" id="KAF4677256.1"/>
    </source>
</evidence>
<dbReference type="PROSITE" id="PS50862">
    <property type="entry name" value="AA_TRNA_LIGASE_II"/>
    <property type="match status" value="1"/>
</dbReference>
<proteinExistence type="inferred from homology"/>
<dbReference type="Proteomes" id="UP000591131">
    <property type="component" value="Unassembled WGS sequence"/>
</dbReference>
<dbReference type="Pfam" id="PF00587">
    <property type="entry name" value="tRNA-synt_2b"/>
    <property type="match status" value="1"/>
</dbReference>
<dbReference type="InterPro" id="IPR002314">
    <property type="entry name" value="aa-tRNA-synt_IIb"/>
</dbReference>
<keyword evidence="7 14" id="KW-0030">Aminoacyl-tRNA synthetase</keyword>
<dbReference type="SUPFAM" id="SSF46589">
    <property type="entry name" value="tRNA-binding arm"/>
    <property type="match status" value="1"/>
</dbReference>
<evidence type="ECO:0000256" key="7">
    <source>
        <dbReference type="ARBA" id="ARBA00023146"/>
    </source>
</evidence>
<dbReference type="InterPro" id="IPR015866">
    <property type="entry name" value="Ser-tRNA-synth_1_N"/>
</dbReference>
<accession>A0A7J6N0L8</accession>
<dbReference type="GO" id="GO:0004828">
    <property type="term" value="F:serine-tRNA ligase activity"/>
    <property type="evidence" value="ECO:0007669"/>
    <property type="project" value="UniProtKB-EC"/>
</dbReference>
<feature type="binding site" evidence="10">
    <location>
        <begin position="376"/>
        <end position="379"/>
    </location>
    <ligand>
        <name>ATP</name>
        <dbReference type="ChEBI" id="CHEBI:30616"/>
    </ligand>
</feature>
<dbReference type="Pfam" id="PF02403">
    <property type="entry name" value="Seryl_tRNA_N"/>
    <property type="match status" value="1"/>
</dbReference>
<evidence type="ECO:0000256" key="2">
    <source>
        <dbReference type="ARBA" id="ARBA00012840"/>
    </source>
</evidence>
<feature type="region of interest" description="Disordered" evidence="12">
    <location>
        <begin position="1"/>
        <end position="26"/>
    </location>
</feature>
<gene>
    <name evidence="14" type="primary">SES1</name>
    <name evidence="14" type="ORF">FOL47_002495</name>
</gene>
<dbReference type="InterPro" id="IPR006195">
    <property type="entry name" value="aa-tRNA-synth_II"/>
</dbReference>
<keyword evidence="6" id="KW-0648">Protein biosynthesis</keyword>
<feature type="binding site" evidence="9">
    <location>
        <position position="289"/>
    </location>
    <ligand>
        <name>L-serine</name>
        <dbReference type="ChEBI" id="CHEBI:33384"/>
    </ligand>
</feature>
<feature type="coiled-coil region" evidence="11">
    <location>
        <begin position="50"/>
        <end position="104"/>
    </location>
</feature>
<evidence type="ECO:0000256" key="4">
    <source>
        <dbReference type="ARBA" id="ARBA00022741"/>
    </source>
</evidence>
<comment type="similarity">
    <text evidence="1">Belongs to the class-II aminoacyl-tRNA synthetase family. Type-1 seryl-tRNA synthetase subfamily.</text>
</comment>
<feature type="binding site" evidence="10">
    <location>
        <begin position="289"/>
        <end position="291"/>
    </location>
    <ligand>
        <name>ATP</name>
        <dbReference type="ChEBI" id="CHEBI:30616"/>
    </ligand>
</feature>
<evidence type="ECO:0000313" key="15">
    <source>
        <dbReference type="Proteomes" id="UP000591131"/>
    </source>
</evidence>
<feature type="site" description="Important for serine binding" evidence="9">
    <location>
        <position position="414"/>
    </location>
</feature>
<dbReference type="SUPFAM" id="SSF55681">
    <property type="entry name" value="Class II aaRS and biotin synthetases"/>
    <property type="match status" value="1"/>
</dbReference>
<dbReference type="InterPro" id="IPR002317">
    <property type="entry name" value="Ser-tRNA-ligase_type_1"/>
</dbReference>
<keyword evidence="11" id="KW-0175">Coiled coil</keyword>
<feature type="binding site" evidence="9">
    <location>
        <position position="312"/>
    </location>
    <ligand>
        <name>L-serine</name>
        <dbReference type="ChEBI" id="CHEBI:33384"/>
    </ligand>
</feature>
<dbReference type="CDD" id="cd00770">
    <property type="entry name" value="SerRS_core"/>
    <property type="match status" value="1"/>
</dbReference>
<evidence type="ECO:0000256" key="8">
    <source>
        <dbReference type="ARBA" id="ARBA00031113"/>
    </source>
</evidence>
<dbReference type="Gene3D" id="1.10.287.40">
    <property type="entry name" value="Serine-tRNA synthetase, tRNA binding domain"/>
    <property type="match status" value="1"/>
</dbReference>
<dbReference type="PANTHER" id="PTHR11778">
    <property type="entry name" value="SERYL-TRNA SYNTHETASE"/>
    <property type="match status" value="1"/>
</dbReference>
<protein>
    <recommendedName>
        <fullName evidence="2">serine--tRNA ligase</fullName>
        <ecNumber evidence="2">6.1.1.11</ecNumber>
    </recommendedName>
    <alternativeName>
        <fullName evidence="8">Seryl-tRNA synthetase</fullName>
    </alternativeName>
</protein>
<dbReference type="AlphaFoldDB" id="A0A7J6N0L8"/>
<dbReference type="InterPro" id="IPR010978">
    <property type="entry name" value="tRNA-bd_arm"/>
</dbReference>
<keyword evidence="5 10" id="KW-0067">ATP-binding</keyword>
<dbReference type="OrthoDB" id="10264585at2759"/>
<keyword evidence="15" id="KW-1185">Reference proteome</keyword>
<evidence type="ECO:0000256" key="9">
    <source>
        <dbReference type="PIRSR" id="PIRSR001529-1"/>
    </source>
</evidence>
<dbReference type="EMBL" id="JAAPAO010000017">
    <property type="protein sequence ID" value="KAF4677256.1"/>
    <property type="molecule type" value="Genomic_DNA"/>
</dbReference>
<sequence>MPIDINKLRAEKGGDPEAVRASEQKRYRATDTVGTAVDLDQQWRKDMFTLDKLREELGKIQKEITQKKKASKGQDPCTEELARKAEGEKKIQEQEKLVAEVAKDRDSAVHSIGNIILPDVPVSNDEDNNEVYKMWGEPRKIFVDGKTPGHLYHHQIMYMLGAMDQERGINIVGHRGYFLRGVGVLLNMALINYGMSVLVKKGYTALQPPFFMKKDIMAETAELGDFDEQLYKVSENSQQKKEEKGLKENDGEYYLIATSEQPISAYHRKEWIDEDSLPLRYAGISTCFRKEAGSHGKETWGLYRIHQFEKLEQFCITTPEESVAMHEHMLDVAEEFYQSLDLPYRVVKIVSGALNDAAAKKYDLEAWFPGYNMYKELVSCSNCTDYQSRAMETRCGHVKQGEREKRYVHMLNSTLCATERAMCCIVENYQEEDGVRVPRVLVPFMHGMEFLPYVKPVPKNPDEGKKAEAKK</sequence>
<dbReference type="GO" id="GO:0005524">
    <property type="term" value="F:ATP binding"/>
    <property type="evidence" value="ECO:0007669"/>
    <property type="project" value="UniProtKB-KW"/>
</dbReference>
<dbReference type="PIRSF" id="PIRSF001529">
    <property type="entry name" value="Ser-tRNA-synth_IIa"/>
    <property type="match status" value="1"/>
</dbReference>
<evidence type="ECO:0000256" key="11">
    <source>
        <dbReference type="SAM" id="Coils"/>
    </source>
</evidence>
<evidence type="ECO:0000256" key="12">
    <source>
        <dbReference type="SAM" id="MobiDB-lite"/>
    </source>
</evidence>
<keyword evidence="4" id="KW-0547">Nucleotide-binding</keyword>
<dbReference type="InterPro" id="IPR033729">
    <property type="entry name" value="SerRS_core"/>
</dbReference>
<dbReference type="PRINTS" id="PR00981">
    <property type="entry name" value="TRNASYNTHSER"/>
</dbReference>
<evidence type="ECO:0000256" key="1">
    <source>
        <dbReference type="ARBA" id="ARBA00010728"/>
    </source>
</evidence>
<dbReference type="FunFam" id="3.30.930.10:FF:000026">
    <property type="entry name" value="Seryl-tRNA synthetase, cytoplasmic"/>
    <property type="match status" value="1"/>
</dbReference>
<reference evidence="14 15" key="1">
    <citation type="submission" date="2020-04" db="EMBL/GenBank/DDBJ databases">
        <title>Perkinsus chesapeaki whole genome sequence.</title>
        <authorList>
            <person name="Bogema D.R."/>
        </authorList>
    </citation>
    <scope>NUCLEOTIDE SEQUENCE [LARGE SCALE GENOMIC DNA]</scope>
    <source>
        <strain evidence="14">ATCC PRA-425</strain>
    </source>
</reference>
<name>A0A7J6N0L8_PERCH</name>
<organism evidence="14 15">
    <name type="scientific">Perkinsus chesapeaki</name>
    <name type="common">Clam parasite</name>
    <name type="synonym">Perkinsus andrewsi</name>
    <dbReference type="NCBI Taxonomy" id="330153"/>
    <lineage>
        <taxon>Eukaryota</taxon>
        <taxon>Sar</taxon>
        <taxon>Alveolata</taxon>
        <taxon>Perkinsozoa</taxon>
        <taxon>Perkinsea</taxon>
        <taxon>Perkinsida</taxon>
        <taxon>Perkinsidae</taxon>
        <taxon>Perkinsus</taxon>
    </lineage>
</organism>
<evidence type="ECO:0000256" key="6">
    <source>
        <dbReference type="ARBA" id="ARBA00022917"/>
    </source>
</evidence>
<dbReference type="Gene3D" id="3.30.930.10">
    <property type="entry name" value="Bira Bifunctional Protein, Domain 2"/>
    <property type="match status" value="1"/>
</dbReference>
<dbReference type="EC" id="6.1.1.11" evidence="2"/>
<feature type="binding site" evidence="9">
    <location>
        <position position="258"/>
    </location>
    <ligand>
        <name>L-serine</name>
        <dbReference type="ChEBI" id="CHEBI:33384"/>
    </ligand>
</feature>
<dbReference type="InterPro" id="IPR045864">
    <property type="entry name" value="aa-tRNA-synth_II/BPL/LPL"/>
</dbReference>
<dbReference type="NCBIfam" id="TIGR00414">
    <property type="entry name" value="serS"/>
    <property type="match status" value="1"/>
</dbReference>
<evidence type="ECO:0000259" key="13">
    <source>
        <dbReference type="PROSITE" id="PS50862"/>
    </source>
</evidence>
<dbReference type="InterPro" id="IPR042103">
    <property type="entry name" value="SerRS_1_N_sf"/>
</dbReference>
<feature type="binding site" evidence="9">
    <location>
        <position position="412"/>
    </location>
    <ligand>
        <name>L-serine</name>
        <dbReference type="ChEBI" id="CHEBI:33384"/>
    </ligand>
</feature>
<evidence type="ECO:0000256" key="5">
    <source>
        <dbReference type="ARBA" id="ARBA00022840"/>
    </source>
</evidence>
<evidence type="ECO:0000256" key="3">
    <source>
        <dbReference type="ARBA" id="ARBA00022598"/>
    </source>
</evidence>
<keyword evidence="3" id="KW-0436">Ligase</keyword>